<name>A0AAW0ATW9_9AGAR</name>
<feature type="region of interest" description="Disordered" evidence="1">
    <location>
        <begin position="406"/>
        <end position="429"/>
    </location>
</feature>
<proteinExistence type="predicted"/>
<accession>A0AAW0ATW9</accession>
<evidence type="ECO:0000256" key="1">
    <source>
        <dbReference type="SAM" id="MobiDB-lite"/>
    </source>
</evidence>
<protein>
    <submittedName>
        <fullName evidence="2">Uncharacterized protein</fullName>
    </submittedName>
</protein>
<gene>
    <name evidence="2" type="ORF">R3P38DRAFT_3202196</name>
</gene>
<evidence type="ECO:0000313" key="3">
    <source>
        <dbReference type="Proteomes" id="UP001362999"/>
    </source>
</evidence>
<sequence length="882" mass="96183">MASQEPLMRAFQRFITEHPELVNTSAPPTPTPASRGVVQQDAENRTVQAPRIAQRYESARAPGPMAPLAPPPSYQAMVGFQALAPSAPSINGIHANQQPQSLSTAGSPRSATSNLVVRNRRARGPARARPVLPNRPDRHVPTINHCLVDGAEVPTGNILVLVYPHSPPTCLIMSLIAFFTQTSWRTLTEEHLAYRYVLPLSTLVNDLASSCPGRHGTIARSLHFSYGPSLVCCASESVTALQLLRLHDRGRLTNNNAVRLDLEPHTWTPTSSTWDLIPSVTLTGALPARPSVQYVTAAATLVSAFTSTASSRLTTLVWAKTLRRTSGGEEVDGGPRRSRRGCFGPFRPQPHQSCLVLPPVAVVGLVPTLAACPAQTRLPQARLAPPAPRPTPRPLLRTLRATPSATFPSAPRPVLAPVRSHPSQSSRCPPSIWVGESTYNPTSRGDFGPIASAHDVMAAASIDDAVRSNDFTQLLNPDRFFELTNDMAVGDGVEREVVHAALQRFLNEEPVWFDRGENNQLILRTLFSSGSSSFPVPAARIQGFARLGALCGLQHVYGQAPQSISVAIFQYIINHCNLDALSQQFCGEWFADLRHLILSFLATPETEDLRAFQAHLVTFHNVDPAAYRIRDLATHRALGVNMLYRPTVANDTFDKPELAAFRDAYLLPCRNGFTLGWAIRNFEGGTETFLSVVATSHISSADTLLAVLDIVNPPNLAEHIDRLRGLTTDATLTFHMMIERFLRGVGIPCENMFAASTGAFHPVVDLTRIHTPGFRAQMLAWAATGSPFVDAAGGRISLGPVNTHGEGYGIPGSTAAEWEVLAREGTFHVQTCHRSARFPVEYALRLAEVQYVPEGEPGDFQEAFDFWFLTQCLIAIGRHNMM</sequence>
<feature type="region of interest" description="Disordered" evidence="1">
    <location>
        <begin position="90"/>
        <end position="136"/>
    </location>
</feature>
<feature type="region of interest" description="Disordered" evidence="1">
    <location>
        <begin position="19"/>
        <end position="50"/>
    </location>
</feature>
<reference evidence="2 3" key="1">
    <citation type="journal article" date="2024" name="J Genomics">
        <title>Draft genome sequencing and assembly of Favolaschia claudopus CIRM-BRFM 2984 isolated from oak limbs.</title>
        <authorList>
            <person name="Navarro D."/>
            <person name="Drula E."/>
            <person name="Chaduli D."/>
            <person name="Cazenave R."/>
            <person name="Ahrendt S."/>
            <person name="Wang J."/>
            <person name="Lipzen A."/>
            <person name="Daum C."/>
            <person name="Barry K."/>
            <person name="Grigoriev I.V."/>
            <person name="Favel A."/>
            <person name="Rosso M.N."/>
            <person name="Martin F."/>
        </authorList>
    </citation>
    <scope>NUCLEOTIDE SEQUENCE [LARGE SCALE GENOMIC DNA]</scope>
    <source>
        <strain evidence="2 3">CIRM-BRFM 2984</strain>
    </source>
</reference>
<feature type="compositionally biased region" description="Polar residues" evidence="1">
    <location>
        <begin position="94"/>
        <end position="115"/>
    </location>
</feature>
<evidence type="ECO:0000313" key="2">
    <source>
        <dbReference type="EMBL" id="KAK7016895.1"/>
    </source>
</evidence>
<organism evidence="2 3">
    <name type="scientific">Favolaschia claudopus</name>
    <dbReference type="NCBI Taxonomy" id="2862362"/>
    <lineage>
        <taxon>Eukaryota</taxon>
        <taxon>Fungi</taxon>
        <taxon>Dikarya</taxon>
        <taxon>Basidiomycota</taxon>
        <taxon>Agaricomycotina</taxon>
        <taxon>Agaricomycetes</taxon>
        <taxon>Agaricomycetidae</taxon>
        <taxon>Agaricales</taxon>
        <taxon>Marasmiineae</taxon>
        <taxon>Mycenaceae</taxon>
        <taxon>Favolaschia</taxon>
    </lineage>
</organism>
<dbReference type="AlphaFoldDB" id="A0AAW0ATW9"/>
<comment type="caution">
    <text evidence="2">The sequence shown here is derived from an EMBL/GenBank/DDBJ whole genome shotgun (WGS) entry which is preliminary data.</text>
</comment>
<dbReference type="EMBL" id="JAWWNJ010000049">
    <property type="protein sequence ID" value="KAK7016895.1"/>
    <property type="molecule type" value="Genomic_DNA"/>
</dbReference>
<dbReference type="Proteomes" id="UP001362999">
    <property type="component" value="Unassembled WGS sequence"/>
</dbReference>
<keyword evidence="3" id="KW-1185">Reference proteome</keyword>